<gene>
    <name evidence="12" type="ORF">DPMN_134379</name>
</gene>
<comment type="similarity">
    <text evidence="2">Belongs to the Mediator complex subunit 30 family.</text>
</comment>
<keyword evidence="13" id="KW-1185">Reference proteome</keyword>
<comment type="subcellular location">
    <subcellularLocation>
        <location evidence="1">Nucleus</location>
    </subcellularLocation>
</comment>
<evidence type="ECO:0000313" key="12">
    <source>
        <dbReference type="EMBL" id="KAH3806065.1"/>
    </source>
</evidence>
<feature type="compositionally biased region" description="Polar residues" evidence="11">
    <location>
        <begin position="32"/>
        <end position="63"/>
    </location>
</feature>
<dbReference type="GO" id="GO:0016592">
    <property type="term" value="C:mediator complex"/>
    <property type="evidence" value="ECO:0007669"/>
    <property type="project" value="TreeGrafter"/>
</dbReference>
<keyword evidence="5" id="KW-0010">Activator</keyword>
<evidence type="ECO:0000256" key="7">
    <source>
        <dbReference type="ARBA" id="ARBA00023242"/>
    </source>
</evidence>
<reference evidence="12" key="1">
    <citation type="journal article" date="2019" name="bioRxiv">
        <title>The Genome of the Zebra Mussel, Dreissena polymorpha: A Resource for Invasive Species Research.</title>
        <authorList>
            <person name="McCartney M.A."/>
            <person name="Auch B."/>
            <person name="Kono T."/>
            <person name="Mallez S."/>
            <person name="Zhang Y."/>
            <person name="Obille A."/>
            <person name="Becker A."/>
            <person name="Abrahante J.E."/>
            <person name="Garbe J."/>
            <person name="Badalamenti J.P."/>
            <person name="Herman A."/>
            <person name="Mangelson H."/>
            <person name="Liachko I."/>
            <person name="Sullivan S."/>
            <person name="Sone E.D."/>
            <person name="Koren S."/>
            <person name="Silverstein K.A.T."/>
            <person name="Beckman K.B."/>
            <person name="Gohl D.M."/>
        </authorList>
    </citation>
    <scope>NUCLEOTIDE SEQUENCE</scope>
    <source>
        <strain evidence="12">Duluth1</strain>
        <tissue evidence="12">Whole animal</tissue>
    </source>
</reference>
<dbReference type="PANTHER" id="PTHR31705">
    <property type="entry name" value="MEDIATOR OF RNA POLYMERASE II TRANSCRIPTION SUBUNIT 30"/>
    <property type="match status" value="1"/>
</dbReference>
<feature type="coiled-coil region" evidence="10">
    <location>
        <begin position="173"/>
        <end position="200"/>
    </location>
</feature>
<dbReference type="PANTHER" id="PTHR31705:SF4">
    <property type="entry name" value="MEDIATOR OF RNA POLYMERASE II TRANSCRIPTION SUBUNIT 30"/>
    <property type="match status" value="1"/>
</dbReference>
<evidence type="ECO:0000256" key="6">
    <source>
        <dbReference type="ARBA" id="ARBA00023163"/>
    </source>
</evidence>
<dbReference type="Proteomes" id="UP000828390">
    <property type="component" value="Unassembled WGS sequence"/>
</dbReference>
<dbReference type="GO" id="GO:0045893">
    <property type="term" value="P:positive regulation of DNA-templated transcription"/>
    <property type="evidence" value="ECO:0007669"/>
    <property type="project" value="TreeGrafter"/>
</dbReference>
<evidence type="ECO:0000256" key="5">
    <source>
        <dbReference type="ARBA" id="ARBA00023159"/>
    </source>
</evidence>
<keyword evidence="4" id="KW-0805">Transcription regulation</keyword>
<dbReference type="OrthoDB" id="10067025at2759"/>
<reference evidence="12" key="2">
    <citation type="submission" date="2020-11" db="EMBL/GenBank/DDBJ databases">
        <authorList>
            <person name="McCartney M.A."/>
            <person name="Auch B."/>
            <person name="Kono T."/>
            <person name="Mallez S."/>
            <person name="Becker A."/>
            <person name="Gohl D.M."/>
            <person name="Silverstein K.A.T."/>
            <person name="Koren S."/>
            <person name="Bechman K.B."/>
            <person name="Herman A."/>
            <person name="Abrahante J.E."/>
            <person name="Garbe J."/>
        </authorList>
    </citation>
    <scope>NUCLEOTIDE SEQUENCE</scope>
    <source>
        <strain evidence="12">Duluth1</strain>
        <tissue evidence="12">Whole animal</tissue>
    </source>
</reference>
<evidence type="ECO:0000256" key="2">
    <source>
        <dbReference type="ARBA" id="ARBA00010606"/>
    </source>
</evidence>
<name>A0A9D4FW19_DREPO</name>
<organism evidence="12 13">
    <name type="scientific">Dreissena polymorpha</name>
    <name type="common">Zebra mussel</name>
    <name type="synonym">Mytilus polymorpha</name>
    <dbReference type="NCBI Taxonomy" id="45954"/>
    <lineage>
        <taxon>Eukaryota</taxon>
        <taxon>Metazoa</taxon>
        <taxon>Spiralia</taxon>
        <taxon>Lophotrochozoa</taxon>
        <taxon>Mollusca</taxon>
        <taxon>Bivalvia</taxon>
        <taxon>Autobranchia</taxon>
        <taxon>Heteroconchia</taxon>
        <taxon>Euheterodonta</taxon>
        <taxon>Imparidentia</taxon>
        <taxon>Neoheterodontei</taxon>
        <taxon>Myida</taxon>
        <taxon>Dreissenoidea</taxon>
        <taxon>Dreissenidae</taxon>
        <taxon>Dreissena</taxon>
    </lineage>
</organism>
<keyword evidence="7" id="KW-0539">Nucleus</keyword>
<evidence type="ECO:0000256" key="8">
    <source>
        <dbReference type="ARBA" id="ARBA00025687"/>
    </source>
</evidence>
<feature type="region of interest" description="Disordered" evidence="11">
    <location>
        <begin position="32"/>
        <end position="65"/>
    </location>
</feature>
<dbReference type="AlphaFoldDB" id="A0A9D4FW19"/>
<evidence type="ECO:0000256" key="11">
    <source>
        <dbReference type="SAM" id="MobiDB-lite"/>
    </source>
</evidence>
<comment type="caution">
    <text evidence="12">The sequence shown here is derived from an EMBL/GenBank/DDBJ whole genome shotgun (WGS) entry which is preliminary data.</text>
</comment>
<dbReference type="Pfam" id="PF11315">
    <property type="entry name" value="Med30"/>
    <property type="match status" value="1"/>
</dbReference>
<dbReference type="InterPro" id="IPR021019">
    <property type="entry name" value="Mediator_Med30_met"/>
</dbReference>
<dbReference type="GO" id="GO:0003712">
    <property type="term" value="F:transcription coregulator activity"/>
    <property type="evidence" value="ECO:0007669"/>
    <property type="project" value="TreeGrafter"/>
</dbReference>
<evidence type="ECO:0000256" key="10">
    <source>
        <dbReference type="SAM" id="Coils"/>
    </source>
</evidence>
<protein>
    <recommendedName>
        <fullName evidence="3">Mediator of RNA polymerase II transcription subunit 30</fullName>
    </recommendedName>
    <alternativeName>
        <fullName evidence="9">Mediator complex subunit 30</fullName>
    </alternativeName>
</protein>
<keyword evidence="6" id="KW-0804">Transcription</keyword>
<dbReference type="EMBL" id="JAIWYP010000006">
    <property type="protein sequence ID" value="KAH3806065.1"/>
    <property type="molecule type" value="Genomic_DNA"/>
</dbReference>
<comment type="function">
    <text evidence="8">Component of the Mediator complex, a coactivator involved in the regulated transcription of nearly all RNA polymerase II-dependent genes. Mediator functions as a bridge to convey information from gene-specific regulatory proteins to the basal RNA polymerase II transcription machinery. Mediator is recruited to promoters by direct interactions with regulatory proteins and serves as a scaffold for the assembly of a functional preinitiation complex with RNA polymerase II and the general transcription factors.</text>
</comment>
<evidence type="ECO:0000256" key="3">
    <source>
        <dbReference type="ARBA" id="ARBA00019664"/>
    </source>
</evidence>
<sequence length="217" mass="24593">MAGSGQHFPMNVSNTLSGDIISVQGPILGSGYSHSPGSAPSVDTSSMSQATFSSNTSQPQMMSPTKPFPNINLVQLCKGGQETNQEILNKLLDLFRHFKMLQLPNGTANQNCMERKTKVEEILMLLKKLFQRLRFMYDRANQMIPDPDDNPEEVLVPLKGDPLSEKNTNTDIYRAASEEHRQLVEQIQQKNRQIKEIIDKIRTIMWEINTMIVMRKT</sequence>
<accession>A0A9D4FW19</accession>
<evidence type="ECO:0000256" key="9">
    <source>
        <dbReference type="ARBA" id="ARBA00031981"/>
    </source>
</evidence>
<evidence type="ECO:0000256" key="1">
    <source>
        <dbReference type="ARBA" id="ARBA00004123"/>
    </source>
</evidence>
<proteinExistence type="inferred from homology"/>
<evidence type="ECO:0000313" key="13">
    <source>
        <dbReference type="Proteomes" id="UP000828390"/>
    </source>
</evidence>
<keyword evidence="10" id="KW-0175">Coiled coil</keyword>
<evidence type="ECO:0000256" key="4">
    <source>
        <dbReference type="ARBA" id="ARBA00023015"/>
    </source>
</evidence>